<protein>
    <recommendedName>
        <fullName evidence="3 8">Dihydrofolate reductase</fullName>
        <ecNumber evidence="3 8">1.5.1.3</ecNumber>
    </recommendedName>
</protein>
<comment type="caution">
    <text evidence="10">The sequence shown here is derived from an EMBL/GenBank/DDBJ whole genome shotgun (WGS) entry which is preliminary data.</text>
</comment>
<keyword evidence="4 8" id="KW-0554">One-carbon metabolism</keyword>
<dbReference type="PROSITE" id="PS51330">
    <property type="entry name" value="DHFR_2"/>
    <property type="match status" value="1"/>
</dbReference>
<gene>
    <name evidence="10" type="ORF">CRV09_01905</name>
</gene>
<organism evidence="10 11">
    <name type="scientific">Candidatus Pantoea edessiphila</name>
    <dbReference type="NCBI Taxonomy" id="2044610"/>
    <lineage>
        <taxon>Bacteria</taxon>
        <taxon>Pseudomonadati</taxon>
        <taxon>Pseudomonadota</taxon>
        <taxon>Gammaproteobacteria</taxon>
        <taxon>Enterobacterales</taxon>
        <taxon>Erwiniaceae</taxon>
        <taxon>Pantoea</taxon>
    </lineage>
</organism>
<dbReference type="RefSeq" id="WP_136132471.1">
    <property type="nucleotide sequence ID" value="NZ_PDKR01000002.1"/>
</dbReference>
<dbReference type="InterPro" id="IPR012259">
    <property type="entry name" value="DHFR"/>
</dbReference>
<reference evidence="10 11" key="1">
    <citation type="journal article" date="2018" name="Genome Biol. Evol.">
        <title>Cladogenesis and Genomic Streamlining in Extracellular Endosymbionts of Tropical Stink Bugs.</title>
        <authorList>
            <person name="Otero-Bravo A."/>
            <person name="Goffredi S."/>
            <person name="Sabree Z.L."/>
        </authorList>
    </citation>
    <scope>NUCLEOTIDE SEQUENCE [LARGE SCALE GENOMIC DNA]</scope>
    <source>
        <strain evidence="10 11">SoEO</strain>
    </source>
</reference>
<dbReference type="InterPro" id="IPR024072">
    <property type="entry name" value="DHFR-like_dom_sf"/>
</dbReference>
<dbReference type="UniPathway" id="UPA00077">
    <property type="reaction ID" value="UER00158"/>
</dbReference>
<dbReference type="PANTHER" id="PTHR48069">
    <property type="entry name" value="DIHYDROFOLATE REDUCTASE"/>
    <property type="match status" value="1"/>
</dbReference>
<evidence type="ECO:0000256" key="8">
    <source>
        <dbReference type="PIRNR" id="PIRNR000194"/>
    </source>
</evidence>
<dbReference type="Gene3D" id="3.40.430.10">
    <property type="entry name" value="Dihydrofolate Reductase, subunit A"/>
    <property type="match status" value="1"/>
</dbReference>
<dbReference type="PANTHER" id="PTHR48069:SF3">
    <property type="entry name" value="DIHYDROFOLATE REDUCTASE"/>
    <property type="match status" value="1"/>
</dbReference>
<keyword evidence="6 8" id="KW-0560">Oxidoreductase</keyword>
<dbReference type="SUPFAM" id="SSF53597">
    <property type="entry name" value="Dihydrofolate reductase-like"/>
    <property type="match status" value="1"/>
</dbReference>
<evidence type="ECO:0000259" key="9">
    <source>
        <dbReference type="PROSITE" id="PS51330"/>
    </source>
</evidence>
<dbReference type="OrthoDB" id="9804315at2"/>
<dbReference type="Pfam" id="PF00186">
    <property type="entry name" value="DHFR_1"/>
    <property type="match status" value="1"/>
</dbReference>
<comment type="catalytic activity">
    <reaction evidence="8">
        <text>(6S)-5,6,7,8-tetrahydrofolate + NADP(+) = 7,8-dihydrofolate + NADPH + H(+)</text>
        <dbReference type="Rhea" id="RHEA:15009"/>
        <dbReference type="ChEBI" id="CHEBI:15378"/>
        <dbReference type="ChEBI" id="CHEBI:57451"/>
        <dbReference type="ChEBI" id="CHEBI:57453"/>
        <dbReference type="ChEBI" id="CHEBI:57783"/>
        <dbReference type="ChEBI" id="CHEBI:58349"/>
        <dbReference type="EC" id="1.5.1.3"/>
    </reaction>
</comment>
<dbReference type="CDD" id="cd00209">
    <property type="entry name" value="DHFR"/>
    <property type="match status" value="1"/>
</dbReference>
<name>A0A2P5T216_9GAMM</name>
<dbReference type="GO" id="GO:0046655">
    <property type="term" value="P:folic acid metabolic process"/>
    <property type="evidence" value="ECO:0007669"/>
    <property type="project" value="TreeGrafter"/>
</dbReference>
<dbReference type="GO" id="GO:0006730">
    <property type="term" value="P:one-carbon metabolic process"/>
    <property type="evidence" value="ECO:0007669"/>
    <property type="project" value="UniProtKB-KW"/>
</dbReference>
<evidence type="ECO:0000256" key="7">
    <source>
        <dbReference type="ARBA" id="ARBA00025067"/>
    </source>
</evidence>
<dbReference type="GO" id="GO:0005829">
    <property type="term" value="C:cytosol"/>
    <property type="evidence" value="ECO:0007669"/>
    <property type="project" value="TreeGrafter"/>
</dbReference>
<evidence type="ECO:0000256" key="2">
    <source>
        <dbReference type="ARBA" id="ARBA00009539"/>
    </source>
</evidence>
<comment type="pathway">
    <text evidence="1 8">Cofactor biosynthesis; tetrahydrofolate biosynthesis; 5,6,7,8-tetrahydrofolate from 7,8-dihydrofolate: step 1/1.</text>
</comment>
<dbReference type="FunFam" id="3.40.430.10:FF:000001">
    <property type="entry name" value="Dihydrofolate reductase"/>
    <property type="match status" value="1"/>
</dbReference>
<comment type="similarity">
    <text evidence="2 8">Belongs to the dihydrofolate reductase family.</text>
</comment>
<sequence>MISIIASFEDNRFIGLKNNMLWNLPVDLLWFKKNTINKPIIMGRITFESIGRALPQRTNIVVSSNPGTSKDVIWVKSLNEAIKLTISYNETMIIGGASIYEQMINYADLLYLTHVNVDIFGDKKFPYYNPYEWKPIFRNFHNIDKKNIYSCNFEILRRRFKLY</sequence>
<dbReference type="GO" id="GO:0046452">
    <property type="term" value="P:dihydrofolate metabolic process"/>
    <property type="evidence" value="ECO:0007669"/>
    <property type="project" value="TreeGrafter"/>
</dbReference>
<evidence type="ECO:0000256" key="4">
    <source>
        <dbReference type="ARBA" id="ARBA00022563"/>
    </source>
</evidence>
<dbReference type="EMBL" id="PDKR01000002">
    <property type="protein sequence ID" value="PPI88635.1"/>
    <property type="molecule type" value="Genomic_DNA"/>
</dbReference>
<proteinExistence type="inferred from homology"/>
<dbReference type="InterPro" id="IPR001796">
    <property type="entry name" value="DHFR_dom"/>
</dbReference>
<dbReference type="GO" id="GO:0046654">
    <property type="term" value="P:tetrahydrofolate biosynthetic process"/>
    <property type="evidence" value="ECO:0007669"/>
    <property type="project" value="UniProtKB-UniPathway"/>
</dbReference>
<dbReference type="Proteomes" id="UP000295937">
    <property type="component" value="Unassembled WGS sequence"/>
</dbReference>
<accession>A0A2P5T216</accession>
<dbReference type="PIRSF" id="PIRSF000194">
    <property type="entry name" value="DHFR"/>
    <property type="match status" value="1"/>
</dbReference>
<evidence type="ECO:0000256" key="1">
    <source>
        <dbReference type="ARBA" id="ARBA00004903"/>
    </source>
</evidence>
<evidence type="ECO:0000256" key="5">
    <source>
        <dbReference type="ARBA" id="ARBA00022857"/>
    </source>
</evidence>
<dbReference type="GO" id="GO:0004146">
    <property type="term" value="F:dihydrofolate reductase activity"/>
    <property type="evidence" value="ECO:0007669"/>
    <property type="project" value="UniProtKB-EC"/>
</dbReference>
<comment type="function">
    <text evidence="7 8">Key enzyme in folate metabolism. Catalyzes an essential reaction for de novo glycine and purine synthesis, and for DNA precursor synthesis.</text>
</comment>
<dbReference type="NCBIfam" id="NF008037">
    <property type="entry name" value="PRK10769.1"/>
    <property type="match status" value="1"/>
</dbReference>
<dbReference type="AlphaFoldDB" id="A0A2P5T216"/>
<dbReference type="EC" id="1.5.1.3" evidence="3 8"/>
<evidence type="ECO:0000313" key="10">
    <source>
        <dbReference type="EMBL" id="PPI88635.1"/>
    </source>
</evidence>
<dbReference type="GO" id="GO:0070401">
    <property type="term" value="F:NADP+ binding"/>
    <property type="evidence" value="ECO:0007669"/>
    <property type="project" value="UniProtKB-ARBA"/>
</dbReference>
<keyword evidence="5 8" id="KW-0521">NADP</keyword>
<dbReference type="PRINTS" id="PR00070">
    <property type="entry name" value="DHFR"/>
</dbReference>
<evidence type="ECO:0000256" key="3">
    <source>
        <dbReference type="ARBA" id="ARBA00012856"/>
    </source>
</evidence>
<evidence type="ECO:0000256" key="6">
    <source>
        <dbReference type="ARBA" id="ARBA00023002"/>
    </source>
</evidence>
<feature type="domain" description="DHFR" evidence="9">
    <location>
        <begin position="1"/>
        <end position="158"/>
    </location>
</feature>
<evidence type="ECO:0000313" key="11">
    <source>
        <dbReference type="Proteomes" id="UP000295937"/>
    </source>
</evidence>